<name>A0A9N9I2E6_9GLOM</name>
<comment type="caution">
    <text evidence="1">The sequence shown here is derived from an EMBL/GenBank/DDBJ whole genome shotgun (WGS) entry which is preliminary data.</text>
</comment>
<dbReference type="Proteomes" id="UP000789396">
    <property type="component" value="Unassembled WGS sequence"/>
</dbReference>
<accession>A0A9N9I2E6</accession>
<organism evidence="1 2">
    <name type="scientific">Racocetra fulgida</name>
    <dbReference type="NCBI Taxonomy" id="60492"/>
    <lineage>
        <taxon>Eukaryota</taxon>
        <taxon>Fungi</taxon>
        <taxon>Fungi incertae sedis</taxon>
        <taxon>Mucoromycota</taxon>
        <taxon>Glomeromycotina</taxon>
        <taxon>Glomeromycetes</taxon>
        <taxon>Diversisporales</taxon>
        <taxon>Gigasporaceae</taxon>
        <taxon>Racocetra</taxon>
    </lineage>
</organism>
<dbReference type="EMBL" id="CAJVPZ010024218">
    <property type="protein sequence ID" value="CAG8718436.1"/>
    <property type="molecule type" value="Genomic_DNA"/>
</dbReference>
<dbReference type="AlphaFoldDB" id="A0A9N9I2E6"/>
<gene>
    <name evidence="1" type="ORF">RFULGI_LOCUS11295</name>
</gene>
<feature type="non-terminal residue" evidence="1">
    <location>
        <position position="1"/>
    </location>
</feature>
<sequence>NLSQNSRRNTPLLTSNNKSSASCDDYLSSLSSQINKTRADNFSSWSSPFNGTQDFISGIPQTNDVMLDIQENALEVNNFEFGLDAFNQKIVFVGHNSGIESEDCNLECISKNDNLGIVHEDNLEIMPERCILEIESKDYNSDDSEINFENHKSEFNYYPEFRLQNYFIEFIYS</sequence>
<protein>
    <submittedName>
        <fullName evidence="1">13135_t:CDS:1</fullName>
    </submittedName>
</protein>
<evidence type="ECO:0000313" key="2">
    <source>
        <dbReference type="Proteomes" id="UP000789396"/>
    </source>
</evidence>
<feature type="non-terminal residue" evidence="1">
    <location>
        <position position="173"/>
    </location>
</feature>
<reference evidence="1" key="1">
    <citation type="submission" date="2021-06" db="EMBL/GenBank/DDBJ databases">
        <authorList>
            <person name="Kallberg Y."/>
            <person name="Tangrot J."/>
            <person name="Rosling A."/>
        </authorList>
    </citation>
    <scope>NUCLEOTIDE SEQUENCE</scope>
    <source>
        <strain evidence="1">IN212</strain>
    </source>
</reference>
<proteinExistence type="predicted"/>
<keyword evidence="2" id="KW-1185">Reference proteome</keyword>
<evidence type="ECO:0000313" key="1">
    <source>
        <dbReference type="EMBL" id="CAG8718436.1"/>
    </source>
</evidence>